<feature type="transmembrane region" description="Helical" evidence="1">
    <location>
        <begin position="49"/>
        <end position="69"/>
    </location>
</feature>
<feature type="non-terminal residue" evidence="2">
    <location>
        <position position="242"/>
    </location>
</feature>
<keyword evidence="1" id="KW-1133">Transmembrane helix</keyword>
<keyword evidence="1" id="KW-0472">Membrane</keyword>
<evidence type="ECO:0000256" key="1">
    <source>
        <dbReference type="SAM" id="Phobius"/>
    </source>
</evidence>
<reference evidence="2" key="1">
    <citation type="journal article" date="2014" name="Front. Microbiol.">
        <title>High frequency of phylogenetically diverse reductive dehalogenase-homologous genes in deep subseafloor sedimentary metagenomes.</title>
        <authorList>
            <person name="Kawai M."/>
            <person name="Futagami T."/>
            <person name="Toyoda A."/>
            <person name="Takaki Y."/>
            <person name="Nishi S."/>
            <person name="Hori S."/>
            <person name="Arai W."/>
            <person name="Tsubouchi T."/>
            <person name="Morono Y."/>
            <person name="Uchiyama I."/>
            <person name="Ito T."/>
            <person name="Fujiyama A."/>
            <person name="Inagaki F."/>
            <person name="Takami H."/>
        </authorList>
    </citation>
    <scope>NUCLEOTIDE SEQUENCE</scope>
    <source>
        <strain evidence="2">Expedition CK06-06</strain>
    </source>
</reference>
<name>X1KEZ6_9ZZZZ</name>
<organism evidence="2">
    <name type="scientific">marine sediment metagenome</name>
    <dbReference type="NCBI Taxonomy" id="412755"/>
    <lineage>
        <taxon>unclassified sequences</taxon>
        <taxon>metagenomes</taxon>
        <taxon>ecological metagenomes</taxon>
    </lineage>
</organism>
<protein>
    <submittedName>
        <fullName evidence="2">Uncharacterized protein</fullName>
    </submittedName>
</protein>
<feature type="non-terminal residue" evidence="2">
    <location>
        <position position="1"/>
    </location>
</feature>
<accession>X1KEZ6</accession>
<dbReference type="EMBL" id="BARU01038874">
    <property type="protein sequence ID" value="GAH88734.1"/>
    <property type="molecule type" value="Genomic_DNA"/>
</dbReference>
<comment type="caution">
    <text evidence="2">The sequence shown here is derived from an EMBL/GenBank/DDBJ whole genome shotgun (WGS) entry which is preliminary data.</text>
</comment>
<gene>
    <name evidence="2" type="ORF">S03H2_60343</name>
</gene>
<evidence type="ECO:0000313" key="2">
    <source>
        <dbReference type="EMBL" id="GAH88734.1"/>
    </source>
</evidence>
<proteinExistence type="predicted"/>
<sequence>SNIYTFLMPTFLKFEIGNGRFSYLVSEISIDIYQDERSFFQDIYRTFDLFLRINSFIFGFFINIQKIFVFSKQEYGYRLNRIIDHRIIIDRNKAGVMYYRLDNYSEDISLLFNRVRNSELLQDLVQLFYEFIASQNSSEIETKIIYLWNYLEHIANIYTSHINKNLLIDQNKYQQLQERISGLVTENLNTSILVPIHLAQLNSKIRGLLNRIKQEKSIPIEKSQWRVIKGKIEDEIIDLIKD</sequence>
<keyword evidence="1" id="KW-0812">Transmembrane</keyword>
<dbReference type="AlphaFoldDB" id="X1KEZ6"/>